<feature type="compositionally biased region" description="Polar residues" evidence="1">
    <location>
        <begin position="480"/>
        <end position="506"/>
    </location>
</feature>
<feature type="compositionally biased region" description="Basic and acidic residues" evidence="1">
    <location>
        <begin position="373"/>
        <end position="398"/>
    </location>
</feature>
<dbReference type="Proteomes" id="UP000492821">
    <property type="component" value="Unassembled WGS sequence"/>
</dbReference>
<dbReference type="InterPro" id="IPR013087">
    <property type="entry name" value="Znf_C2H2_type"/>
</dbReference>
<dbReference type="PROSITE" id="PS00028">
    <property type="entry name" value="ZINC_FINGER_C2H2_1"/>
    <property type="match status" value="1"/>
</dbReference>
<feature type="compositionally biased region" description="Basic residues" evidence="1">
    <location>
        <begin position="123"/>
        <end position="132"/>
    </location>
</feature>
<feature type="domain" description="C2H2-type" evidence="2">
    <location>
        <begin position="296"/>
        <end position="318"/>
    </location>
</feature>
<name>A0A7E4W6Y2_PANRE</name>
<feature type="region of interest" description="Disordered" evidence="1">
    <location>
        <begin position="637"/>
        <end position="661"/>
    </location>
</feature>
<protein>
    <submittedName>
        <fullName evidence="4">C2H2-type domain-containing protein</fullName>
    </submittedName>
</protein>
<feature type="compositionally biased region" description="Basic and acidic residues" evidence="1">
    <location>
        <begin position="342"/>
        <end position="365"/>
    </location>
</feature>
<feature type="compositionally biased region" description="Basic and acidic residues" evidence="1">
    <location>
        <begin position="219"/>
        <end position="231"/>
    </location>
</feature>
<feature type="compositionally biased region" description="Basic and acidic residues" evidence="1">
    <location>
        <begin position="240"/>
        <end position="262"/>
    </location>
</feature>
<reference evidence="4" key="2">
    <citation type="submission" date="2020-10" db="UniProtKB">
        <authorList>
            <consortium name="WormBaseParasite"/>
        </authorList>
    </citation>
    <scope>IDENTIFICATION</scope>
</reference>
<feature type="compositionally biased region" description="Low complexity" evidence="1">
    <location>
        <begin position="637"/>
        <end position="648"/>
    </location>
</feature>
<evidence type="ECO:0000313" key="4">
    <source>
        <dbReference type="WBParaSite" id="Pan_g8078.t2"/>
    </source>
</evidence>
<keyword evidence="3" id="KW-1185">Reference proteome</keyword>
<evidence type="ECO:0000259" key="2">
    <source>
        <dbReference type="PROSITE" id="PS00028"/>
    </source>
</evidence>
<feature type="region of interest" description="Disordered" evidence="1">
    <location>
        <begin position="1"/>
        <end position="147"/>
    </location>
</feature>
<feature type="region of interest" description="Disordered" evidence="1">
    <location>
        <begin position="471"/>
        <end position="510"/>
    </location>
</feature>
<feature type="compositionally biased region" description="Basic and acidic residues" evidence="1">
    <location>
        <begin position="55"/>
        <end position="69"/>
    </location>
</feature>
<feature type="compositionally biased region" description="Basic residues" evidence="1">
    <location>
        <begin position="263"/>
        <end position="279"/>
    </location>
</feature>
<evidence type="ECO:0000313" key="3">
    <source>
        <dbReference type="Proteomes" id="UP000492821"/>
    </source>
</evidence>
<feature type="compositionally biased region" description="Low complexity" evidence="1">
    <location>
        <begin position="519"/>
        <end position="529"/>
    </location>
</feature>
<proteinExistence type="predicted"/>
<organism evidence="3 4">
    <name type="scientific">Panagrellus redivivus</name>
    <name type="common">Microworm</name>
    <dbReference type="NCBI Taxonomy" id="6233"/>
    <lineage>
        <taxon>Eukaryota</taxon>
        <taxon>Metazoa</taxon>
        <taxon>Ecdysozoa</taxon>
        <taxon>Nematoda</taxon>
        <taxon>Chromadorea</taxon>
        <taxon>Rhabditida</taxon>
        <taxon>Tylenchina</taxon>
        <taxon>Panagrolaimomorpha</taxon>
        <taxon>Panagrolaimoidea</taxon>
        <taxon>Panagrolaimidae</taxon>
        <taxon>Panagrellus</taxon>
    </lineage>
</organism>
<dbReference type="AlphaFoldDB" id="A0A7E4W6Y2"/>
<feature type="compositionally biased region" description="Low complexity" evidence="1">
    <location>
        <begin position="133"/>
        <end position="142"/>
    </location>
</feature>
<sequence>MAGPYSDSEEEAGGLRIDSDEDGEARPAPKPDDGNSSSLTPAKKQERLFSTSSESTDKRSSDSANDSREGPSSSSRQPEPVVKNYVTADPSTFTKKKSKNLSSPSILEKITAAEKSTLEKHTKSPKSPKHSHSSASSSSSKPKMVDAATNVAEDDTDDYSFRVGSTALIKIVVDNRIPSVENGYTYGFTTVIKGRTHYGVFGDGFAPIIHNSQIQKRLDDSRAAAAEKDKDEDGGDDEMTDKVDESPKPRGLKRSRDYDGHHRSPSKHHKSSHRNKSPKMAKLSEVDDRKNPWIKCDHPQCGHRYLRREEVNKHKLSHVTTVLKIFDERASQTVPMAPPECGKCKQREQKEREENSLKALFDHAKLSSQSSLKHGEGSNVKKEPMEDEPAPKLEKEAPTSEMPQSESPESAAIRESRLPTISYNSRPTASAALSGQSATTLAQAPFINPQMFGGPFSASFSNTALLPPGGTQPKLLGFGSASSHVSPNPQVARPEQTSASESSTPIPNRHKIHELKTEPAPSSAGPSSAHLPTTAMPAAGARSITAGTSGGPPPAMDHHLIGIRPPPTLPAAAAALPRPQIASPMQLPLALQQQQLNINALMNAQMQQYNQQALIRMQHGMQPMDLAALFAVQHQQQNALQQQAAQPPQHMPAPDPTKRTP</sequence>
<accession>A0A7E4W6Y2</accession>
<feature type="region of interest" description="Disordered" evidence="1">
    <location>
        <begin position="219"/>
        <end position="286"/>
    </location>
</feature>
<feature type="compositionally biased region" description="Basic and acidic residues" evidence="1">
    <location>
        <begin position="24"/>
        <end position="33"/>
    </location>
</feature>
<feature type="region of interest" description="Disordered" evidence="1">
    <location>
        <begin position="334"/>
        <end position="412"/>
    </location>
</feature>
<dbReference type="WBParaSite" id="Pan_g8078.t2">
    <property type="protein sequence ID" value="Pan_g8078.t2"/>
    <property type="gene ID" value="Pan_g8078"/>
</dbReference>
<evidence type="ECO:0000256" key="1">
    <source>
        <dbReference type="SAM" id="MobiDB-lite"/>
    </source>
</evidence>
<reference evidence="3" key="1">
    <citation type="journal article" date="2013" name="Genetics">
        <title>The draft genome and transcriptome of Panagrellus redivivus are shaped by the harsh demands of a free-living lifestyle.</title>
        <authorList>
            <person name="Srinivasan J."/>
            <person name="Dillman A.R."/>
            <person name="Macchietto M.G."/>
            <person name="Heikkinen L."/>
            <person name="Lakso M."/>
            <person name="Fracchia K.M."/>
            <person name="Antoshechkin I."/>
            <person name="Mortazavi A."/>
            <person name="Wong G."/>
            <person name="Sternberg P.W."/>
        </authorList>
    </citation>
    <scope>NUCLEOTIDE SEQUENCE [LARGE SCALE GENOMIC DNA]</scope>
    <source>
        <strain evidence="3">MT8872</strain>
    </source>
</reference>
<feature type="region of interest" description="Disordered" evidence="1">
    <location>
        <begin position="515"/>
        <end position="534"/>
    </location>
</feature>